<gene>
    <name evidence="2" type="ORF">M9458_039132</name>
</gene>
<dbReference type="EMBL" id="JAMKFB020000019">
    <property type="protein sequence ID" value="KAL0167288.1"/>
    <property type="molecule type" value="Genomic_DNA"/>
</dbReference>
<dbReference type="Proteomes" id="UP001529510">
    <property type="component" value="Unassembled WGS sequence"/>
</dbReference>
<organism evidence="2 3">
    <name type="scientific">Cirrhinus mrigala</name>
    <name type="common">Mrigala</name>
    <dbReference type="NCBI Taxonomy" id="683832"/>
    <lineage>
        <taxon>Eukaryota</taxon>
        <taxon>Metazoa</taxon>
        <taxon>Chordata</taxon>
        <taxon>Craniata</taxon>
        <taxon>Vertebrata</taxon>
        <taxon>Euteleostomi</taxon>
        <taxon>Actinopterygii</taxon>
        <taxon>Neopterygii</taxon>
        <taxon>Teleostei</taxon>
        <taxon>Ostariophysi</taxon>
        <taxon>Cypriniformes</taxon>
        <taxon>Cyprinidae</taxon>
        <taxon>Labeoninae</taxon>
        <taxon>Labeonini</taxon>
        <taxon>Cirrhinus</taxon>
    </lineage>
</organism>
<evidence type="ECO:0000256" key="1">
    <source>
        <dbReference type="SAM" id="MobiDB-lite"/>
    </source>
</evidence>
<feature type="non-terminal residue" evidence="2">
    <location>
        <position position="74"/>
    </location>
</feature>
<feature type="region of interest" description="Disordered" evidence="1">
    <location>
        <begin position="1"/>
        <end position="56"/>
    </location>
</feature>
<comment type="caution">
    <text evidence="2">The sequence shown here is derived from an EMBL/GenBank/DDBJ whole genome shotgun (WGS) entry which is preliminary data.</text>
</comment>
<accession>A0ABD0NZI4</accession>
<dbReference type="AlphaFoldDB" id="A0ABD0NZI4"/>
<evidence type="ECO:0000313" key="3">
    <source>
        <dbReference type="Proteomes" id="UP001529510"/>
    </source>
</evidence>
<evidence type="ECO:0000313" key="2">
    <source>
        <dbReference type="EMBL" id="KAL0167288.1"/>
    </source>
</evidence>
<sequence length="74" mass="7953">MAGAVMDSIVILDDDDEEASTSASASYSRATNCQSKTPVKNQPPAPTHITQSPFASAKKDVRVLQLENEKLFAE</sequence>
<proteinExistence type="predicted"/>
<feature type="compositionally biased region" description="Low complexity" evidence="1">
    <location>
        <begin position="20"/>
        <end position="31"/>
    </location>
</feature>
<reference evidence="2 3" key="1">
    <citation type="submission" date="2024-05" db="EMBL/GenBank/DDBJ databases">
        <title>Genome sequencing and assembly of Indian major carp, Cirrhinus mrigala (Hamilton, 1822).</title>
        <authorList>
            <person name="Mohindra V."/>
            <person name="Chowdhury L.M."/>
            <person name="Lal K."/>
            <person name="Jena J.K."/>
        </authorList>
    </citation>
    <scope>NUCLEOTIDE SEQUENCE [LARGE SCALE GENOMIC DNA]</scope>
    <source>
        <strain evidence="2">CM1030</strain>
        <tissue evidence="2">Blood</tissue>
    </source>
</reference>
<keyword evidence="3" id="KW-1185">Reference proteome</keyword>
<name>A0ABD0NZI4_CIRMR</name>
<protein>
    <submittedName>
        <fullName evidence="2">Uncharacterized protein</fullName>
    </submittedName>
</protein>